<evidence type="ECO:0000313" key="1">
    <source>
        <dbReference type="EMBL" id="RKN79928.1"/>
    </source>
</evidence>
<accession>A0A3B0C5L9</accession>
<dbReference type="GO" id="GO:0004180">
    <property type="term" value="F:carboxypeptidase activity"/>
    <property type="evidence" value="ECO:0007669"/>
    <property type="project" value="UniProtKB-KW"/>
</dbReference>
<dbReference type="Proteomes" id="UP000276603">
    <property type="component" value="Unassembled WGS sequence"/>
</dbReference>
<keyword evidence="1" id="KW-0378">Hydrolase</keyword>
<protein>
    <submittedName>
        <fullName evidence="1">Carboxypeptidase-like regulatory domain-containing protein</fullName>
    </submittedName>
</protein>
<reference evidence="1 2" key="1">
    <citation type="submission" date="2018-10" db="EMBL/GenBank/DDBJ databases">
        <title>Ulvibacterium marinum gen. nov., sp. nov., a novel marine bacterium of the family Flavobacteriaceae, isolated from a culture of the green alga Ulva prolifera.</title>
        <authorList>
            <person name="Zhang Z."/>
        </authorList>
    </citation>
    <scope>NUCLEOTIDE SEQUENCE [LARGE SCALE GENOMIC DNA]</scope>
    <source>
        <strain evidence="1 2">CCMM003</strain>
    </source>
</reference>
<keyword evidence="1" id="KW-0645">Protease</keyword>
<dbReference type="AlphaFoldDB" id="A0A3B0C5L9"/>
<organism evidence="1 2">
    <name type="scientific">Ulvibacterium marinum</name>
    <dbReference type="NCBI Taxonomy" id="2419782"/>
    <lineage>
        <taxon>Bacteria</taxon>
        <taxon>Pseudomonadati</taxon>
        <taxon>Bacteroidota</taxon>
        <taxon>Flavobacteriia</taxon>
        <taxon>Flavobacteriales</taxon>
        <taxon>Flavobacteriaceae</taxon>
        <taxon>Ulvibacterium</taxon>
    </lineage>
</organism>
<comment type="caution">
    <text evidence="1">The sequence shown here is derived from an EMBL/GenBank/DDBJ whole genome shotgun (WGS) entry which is preliminary data.</text>
</comment>
<dbReference type="EMBL" id="RBCJ01000003">
    <property type="protein sequence ID" value="RKN79928.1"/>
    <property type="molecule type" value="Genomic_DNA"/>
</dbReference>
<evidence type="ECO:0000313" key="2">
    <source>
        <dbReference type="Proteomes" id="UP000276603"/>
    </source>
</evidence>
<name>A0A3B0C5L9_9FLAO</name>
<dbReference type="InterPro" id="IPR008969">
    <property type="entry name" value="CarboxyPept-like_regulatory"/>
</dbReference>
<dbReference type="SUPFAM" id="SSF49464">
    <property type="entry name" value="Carboxypeptidase regulatory domain-like"/>
    <property type="match status" value="1"/>
</dbReference>
<proteinExistence type="predicted"/>
<gene>
    <name evidence="1" type="ORF">D7Z94_16840</name>
</gene>
<dbReference type="Pfam" id="PF13715">
    <property type="entry name" value="CarbopepD_reg_2"/>
    <property type="match status" value="1"/>
</dbReference>
<keyword evidence="1" id="KW-0121">Carboxypeptidase</keyword>
<keyword evidence="2" id="KW-1185">Reference proteome</keyword>
<sequence>MVLRNIRYIYCLILFCYSTILFSQEKEFIQGKLQDAQTGEPVVFATIRIKDNAIGVISNQDGGFRIPKKFKELGDVLVVSSMGYQKKEIPIESLSHNDVNIIRLSYGVLELAEAVVTAKKKRQLSPRRIVRRALEAIPVNFSQNSFSTVGYYRDYQLNEENEYINLNEAIIEVFDAGFDELDHKTSRIRIYDYKKNTDFRRNHFAEQKYDYRTRRKIISNAFLSGYGGNEFIILRIHDAIRSYKVNSFDFVNTLEKDLLSNHSFFREEDLYLDDEILYTIGITKSVPASRVSNKLYITGYKVVGRLYISKNDFAIHGMEYTLYDNQNFNINKKSNPSNPHGQPIFEVVTEYKRIYTKMYLNYISLHNLFRLKEEPKFIAEDITVDFSKKYFIVTFNTEPEARSANILRNYKFKFKGRKLKFLRSELNKKRIVLYPDIEKAELDAMFKEIEENRKDGILNKDLLVAEIENIKDKEGNLLNEWTFKDYQQFREYFVQRINQKAKPIPDSLLMKRNRPIFEDQPIVKPDDFEEYWMNTPLK</sequence>